<protein>
    <submittedName>
        <fullName evidence="2">Uncharacterized protein</fullName>
    </submittedName>
</protein>
<evidence type="ECO:0000256" key="1">
    <source>
        <dbReference type="SAM" id="MobiDB-lite"/>
    </source>
</evidence>
<dbReference type="Proteomes" id="UP000299102">
    <property type="component" value="Unassembled WGS sequence"/>
</dbReference>
<feature type="compositionally biased region" description="Polar residues" evidence="1">
    <location>
        <begin position="78"/>
        <end position="88"/>
    </location>
</feature>
<evidence type="ECO:0000313" key="3">
    <source>
        <dbReference type="Proteomes" id="UP000299102"/>
    </source>
</evidence>
<gene>
    <name evidence="2" type="ORF">EVAR_75643_1</name>
</gene>
<reference evidence="2 3" key="1">
    <citation type="journal article" date="2019" name="Commun. Biol.">
        <title>The bagworm genome reveals a unique fibroin gene that provides high tensile strength.</title>
        <authorList>
            <person name="Kono N."/>
            <person name="Nakamura H."/>
            <person name="Ohtoshi R."/>
            <person name="Tomita M."/>
            <person name="Numata K."/>
            <person name="Arakawa K."/>
        </authorList>
    </citation>
    <scope>NUCLEOTIDE SEQUENCE [LARGE SCALE GENOMIC DNA]</scope>
</reference>
<proteinExistence type="predicted"/>
<name>A0A4C1U003_EUMVA</name>
<comment type="caution">
    <text evidence="2">The sequence shown here is derived from an EMBL/GenBank/DDBJ whole genome shotgun (WGS) entry which is preliminary data.</text>
</comment>
<organism evidence="2 3">
    <name type="scientific">Eumeta variegata</name>
    <name type="common">Bagworm moth</name>
    <name type="synonym">Eumeta japonica</name>
    <dbReference type="NCBI Taxonomy" id="151549"/>
    <lineage>
        <taxon>Eukaryota</taxon>
        <taxon>Metazoa</taxon>
        <taxon>Ecdysozoa</taxon>
        <taxon>Arthropoda</taxon>
        <taxon>Hexapoda</taxon>
        <taxon>Insecta</taxon>
        <taxon>Pterygota</taxon>
        <taxon>Neoptera</taxon>
        <taxon>Endopterygota</taxon>
        <taxon>Lepidoptera</taxon>
        <taxon>Glossata</taxon>
        <taxon>Ditrysia</taxon>
        <taxon>Tineoidea</taxon>
        <taxon>Psychidae</taxon>
        <taxon>Oiketicinae</taxon>
        <taxon>Eumeta</taxon>
    </lineage>
</organism>
<sequence length="88" mass="9840">MLVLKTLEKVRPKVHSAVKASSLTTQRSADFCGMYVYIRMLGLSGGRNQEEWATLAQNKSEMKKAADELYQLPETDTESSAPSEENDE</sequence>
<evidence type="ECO:0000313" key="2">
    <source>
        <dbReference type="EMBL" id="GBP19671.1"/>
    </source>
</evidence>
<accession>A0A4C1U003</accession>
<dbReference type="OrthoDB" id="7486267at2759"/>
<feature type="region of interest" description="Disordered" evidence="1">
    <location>
        <begin position="64"/>
        <end position="88"/>
    </location>
</feature>
<dbReference type="AlphaFoldDB" id="A0A4C1U003"/>
<keyword evidence="3" id="KW-1185">Reference proteome</keyword>
<dbReference type="EMBL" id="BGZK01000110">
    <property type="protein sequence ID" value="GBP19671.1"/>
    <property type="molecule type" value="Genomic_DNA"/>
</dbReference>